<feature type="chain" id="PRO_5022070560" evidence="2">
    <location>
        <begin position="24"/>
        <end position="1021"/>
    </location>
</feature>
<gene>
    <name evidence="4" type="ORF">FPZ44_19610</name>
</gene>
<dbReference type="AlphaFoldDB" id="A0A559IL73"/>
<sequence>MRVLLSALMVISSLSLFSTQTQAAPAIKVYIDGEYLSTPQPPIVVNSRTLLPLKSVFEGLNATVHYDAKTRTVTSSKSGTTVVLKLGSKTAKVNGKNVTMDVPAQTIRNRTMVPVRFVSQSFGAHADYEPYSRTVHISTADGSGSNPGTPQNPDNTSFSPVRNVRAEITGKTGDASDITVHFDKSSTEANVKNYRILVVKDGNSSSFNESRAKSASYGNYTEVNTHGINQSVNLPASLRDVDGDAIRSGQSYKVYVLTQGLNQKSGLSYASSTVKIPESATGITVTNVKATDVSDYGDGRDLSVSFSRPYNDDLVSNYRVMVVKTKDAHRFDLNAANAVPSQHYSTVYKNGSTLTEKLNSTAKDTAGDYIRNGESYTVFVLSVSNNSYASPNKLSTGSVVTLESASGLPVITKVEDVSNYGDGRDLEVSFNRADDESNVSQYRVFVVKARNASNFNLAEAGKVSSGRYTEVSKNGYYNYKVNLSSSGRDVDGSYLRNGESYQVFVMAVSWNKDRLSAPSPAMTLSDNNHSNAPTNVTVRDVNDYQDGRDLSVSFNKAWDESIFHHYRIFVVKASQVNNFNLYQANNVNSSNYTYVNKTGSNISQILTSSTRDVDGVPIKSGESYRVFVMAVHSNHQYNVLSPASDAITLSGNSIAQAATNVVVRDISDFNDGRDVQVSFNRVADEKSINHYRVLFVKAHQASNFTLAQANNVSSANQAYVSKTGNHINQAMLPDMKDIDGAPLRSGERYRVYVLSVGLYGNILSLPSGEFTLSGTHNTSAVTNVTAQVVNQQVSNRKIDISYITNGNESNVKEYRILLVRADQAHVMNVSTAMSASESNFTRVAKQGVYVRQQITESAKDMLGNPLVKGVAYRAYVLTVSNHNPYQTSALSNGSAEFTLSDHTVPVVSYIAAYSDGNGYSFKSVFEKPANSSQVAYYAVMVVPTYAAGNFTLEQANQVHSNRYKFSSGSGDNTITWSTNDVDIYGGSIQKGVPYKVFVLSISNGANGTGNALSTGSNEIVL</sequence>
<reference evidence="4 5" key="1">
    <citation type="submission" date="2019-07" db="EMBL/GenBank/DDBJ databases">
        <authorList>
            <person name="Kim J."/>
        </authorList>
    </citation>
    <scope>NUCLEOTIDE SEQUENCE [LARGE SCALE GENOMIC DNA]</scope>
    <source>
        <strain evidence="4 5">N4</strain>
    </source>
</reference>
<feature type="region of interest" description="Disordered" evidence="1">
    <location>
        <begin position="136"/>
        <end position="159"/>
    </location>
</feature>
<dbReference type="Pfam" id="PF07833">
    <property type="entry name" value="Cu_amine_oxidN1"/>
    <property type="match status" value="1"/>
</dbReference>
<dbReference type="InterPro" id="IPR036582">
    <property type="entry name" value="Mao_N_sf"/>
</dbReference>
<name>A0A559IL73_9BACL</name>
<feature type="signal peptide" evidence="2">
    <location>
        <begin position="1"/>
        <end position="23"/>
    </location>
</feature>
<dbReference type="OrthoDB" id="2663921at2"/>
<keyword evidence="5" id="KW-1185">Reference proteome</keyword>
<keyword evidence="2" id="KW-0732">Signal</keyword>
<comment type="caution">
    <text evidence="4">The sequence shown here is derived from an EMBL/GenBank/DDBJ whole genome shotgun (WGS) entry which is preliminary data.</text>
</comment>
<organism evidence="4 5">
    <name type="scientific">Paenibacillus agilis</name>
    <dbReference type="NCBI Taxonomy" id="3020863"/>
    <lineage>
        <taxon>Bacteria</taxon>
        <taxon>Bacillati</taxon>
        <taxon>Bacillota</taxon>
        <taxon>Bacilli</taxon>
        <taxon>Bacillales</taxon>
        <taxon>Paenibacillaceae</taxon>
        <taxon>Paenibacillus</taxon>
    </lineage>
</organism>
<dbReference type="EMBL" id="VNJK01000003">
    <property type="protein sequence ID" value="TVX88415.1"/>
    <property type="molecule type" value="Genomic_DNA"/>
</dbReference>
<evidence type="ECO:0000256" key="2">
    <source>
        <dbReference type="SAM" id="SignalP"/>
    </source>
</evidence>
<accession>A0A559IL73</accession>
<evidence type="ECO:0000313" key="5">
    <source>
        <dbReference type="Proteomes" id="UP000318102"/>
    </source>
</evidence>
<dbReference type="InterPro" id="IPR012854">
    <property type="entry name" value="Cu_amine_oxidase-like_N"/>
</dbReference>
<dbReference type="Proteomes" id="UP000318102">
    <property type="component" value="Unassembled WGS sequence"/>
</dbReference>
<evidence type="ECO:0000259" key="3">
    <source>
        <dbReference type="Pfam" id="PF07833"/>
    </source>
</evidence>
<dbReference type="SUPFAM" id="SSF55383">
    <property type="entry name" value="Copper amine oxidase, domain N"/>
    <property type="match status" value="1"/>
</dbReference>
<evidence type="ECO:0000256" key="1">
    <source>
        <dbReference type="SAM" id="MobiDB-lite"/>
    </source>
</evidence>
<proteinExistence type="predicted"/>
<protein>
    <submittedName>
        <fullName evidence="4">Copper amine oxidase N-terminal domain-containing protein</fullName>
    </submittedName>
</protein>
<dbReference type="Gene3D" id="3.30.457.10">
    <property type="entry name" value="Copper amine oxidase-like, N-terminal domain"/>
    <property type="match status" value="1"/>
</dbReference>
<evidence type="ECO:0000313" key="4">
    <source>
        <dbReference type="EMBL" id="TVX88415.1"/>
    </source>
</evidence>
<feature type="domain" description="Copper amine oxidase-like N-terminal" evidence="3">
    <location>
        <begin position="31"/>
        <end position="137"/>
    </location>
</feature>